<dbReference type="NCBIfam" id="TIGR00254">
    <property type="entry name" value="GGDEF"/>
    <property type="match status" value="1"/>
</dbReference>
<dbReference type="InterPro" id="IPR029787">
    <property type="entry name" value="Nucleotide_cyclase"/>
</dbReference>
<dbReference type="GO" id="GO:0071111">
    <property type="term" value="F:cyclic-guanylate-specific phosphodiesterase activity"/>
    <property type="evidence" value="ECO:0007669"/>
    <property type="project" value="InterPro"/>
</dbReference>
<dbReference type="RefSeq" id="WP_090032628.1">
    <property type="nucleotide sequence ID" value="NZ_BONM01000008.1"/>
</dbReference>
<dbReference type="SUPFAM" id="SSF141868">
    <property type="entry name" value="EAL domain-like"/>
    <property type="match status" value="1"/>
</dbReference>
<proteinExistence type="predicted"/>
<dbReference type="CDD" id="cd01949">
    <property type="entry name" value="GGDEF"/>
    <property type="match status" value="1"/>
</dbReference>
<feature type="domain" description="EAL" evidence="2">
    <location>
        <begin position="333"/>
        <end position="587"/>
    </location>
</feature>
<feature type="transmembrane region" description="Helical" evidence="1">
    <location>
        <begin position="143"/>
        <end position="162"/>
    </location>
</feature>
<keyword evidence="5" id="KW-1185">Reference proteome</keyword>
<protein>
    <submittedName>
        <fullName evidence="4">Diguanylate cyclase (GGDEF) domain-containing protein</fullName>
    </submittedName>
</protein>
<keyword evidence="1" id="KW-1133">Transmembrane helix</keyword>
<feature type="transmembrane region" description="Helical" evidence="1">
    <location>
        <begin position="86"/>
        <end position="106"/>
    </location>
</feature>
<accession>A0A1I0YEW2</accession>
<dbReference type="SMART" id="SM00052">
    <property type="entry name" value="EAL"/>
    <property type="match status" value="1"/>
</dbReference>
<reference evidence="5" key="1">
    <citation type="submission" date="2016-10" db="EMBL/GenBank/DDBJ databases">
        <authorList>
            <person name="Varghese N."/>
            <person name="Submissions S."/>
        </authorList>
    </citation>
    <scope>NUCLEOTIDE SEQUENCE [LARGE SCALE GENOMIC DNA]</scope>
    <source>
        <strain evidence="5">CGMCC 4.6945</strain>
    </source>
</reference>
<organism evidence="4 5">
    <name type="scientific">Cellulomonas marina</name>
    <dbReference type="NCBI Taxonomy" id="988821"/>
    <lineage>
        <taxon>Bacteria</taxon>
        <taxon>Bacillati</taxon>
        <taxon>Actinomycetota</taxon>
        <taxon>Actinomycetes</taxon>
        <taxon>Micrococcales</taxon>
        <taxon>Cellulomonadaceae</taxon>
        <taxon>Cellulomonas</taxon>
    </lineage>
</organism>
<dbReference type="OrthoDB" id="23692at2"/>
<dbReference type="PANTHER" id="PTHR33121:SF79">
    <property type="entry name" value="CYCLIC DI-GMP PHOSPHODIESTERASE PDED-RELATED"/>
    <property type="match status" value="1"/>
</dbReference>
<dbReference type="EMBL" id="FOKA01000007">
    <property type="protein sequence ID" value="SFB11732.1"/>
    <property type="molecule type" value="Genomic_DNA"/>
</dbReference>
<dbReference type="InterPro" id="IPR050706">
    <property type="entry name" value="Cyclic-di-GMP_PDE-like"/>
</dbReference>
<keyword evidence="1" id="KW-0812">Transmembrane</keyword>
<dbReference type="Pfam" id="PF00563">
    <property type="entry name" value="EAL"/>
    <property type="match status" value="1"/>
</dbReference>
<dbReference type="SMART" id="SM00267">
    <property type="entry name" value="GGDEF"/>
    <property type="match status" value="1"/>
</dbReference>
<dbReference type="InterPro" id="IPR000160">
    <property type="entry name" value="GGDEF_dom"/>
</dbReference>
<dbReference type="PROSITE" id="PS50883">
    <property type="entry name" value="EAL"/>
    <property type="match status" value="1"/>
</dbReference>
<dbReference type="Pfam" id="PF00990">
    <property type="entry name" value="GGDEF"/>
    <property type="match status" value="1"/>
</dbReference>
<feature type="transmembrane region" description="Helical" evidence="1">
    <location>
        <begin position="32"/>
        <end position="52"/>
    </location>
</feature>
<gene>
    <name evidence="4" type="ORF">SAMN05421867_107111</name>
</gene>
<dbReference type="AlphaFoldDB" id="A0A1I0YEW2"/>
<dbReference type="InterPro" id="IPR001633">
    <property type="entry name" value="EAL_dom"/>
</dbReference>
<sequence>MSSAPSRPRRAARTAVPTWAAPAVANPRTMGAVAGGFWTAGGLLGLLALAVQGGDVPHLVPLATLAVLCLVTGLALLPSGPRLPRAAFLVMPPAGALVVTTVVRLGAGTPLADAYGTFYLFVVVDTFFFFSWRLAASMMAVSAVLHVGVVVVTGASTTLAVLQEGVFLCCGSFVGWLVRRAAAATVDPVTELPNKAGFDRLLTEELRAGRGAPAVVLLDLDGFRRLNEVAGAEAGDRLLRVVAARSRRTLGDGVVLARYGSDEFTVLLPRTGVDEAAAVADALRAALLPTTAAAGAAVAEPDDSPAVLLHRAKTAAYRARSLGGDRTVVLDAGGTSAARLRRAIAEGELVVHYQPVVTLPDGAVTSAEALVRWTDPERGPVPPDVFVPRAERDGSVVELGRFVLDEAVAQLVAWQGRPGLPRTVAVNVSYLELCRPDYADDVLVTLRAAGLPPAVLVVEVTETTLGRSEEHVLENLRVLREAGVGVSIDDFGTGYSSLSRLERMPVTQLKVDRSFVARLGPGTERTPVLAAVVALARGLGLPVVAEGVETAEQAAALAALGCTHAQGYHFGRPAPAAVLGTGDPVTRQRGTGGVVVPLPVPRRTA</sequence>
<feature type="transmembrane region" description="Helical" evidence="1">
    <location>
        <begin position="58"/>
        <end position="77"/>
    </location>
</feature>
<dbReference type="InterPro" id="IPR043128">
    <property type="entry name" value="Rev_trsase/Diguanyl_cyclase"/>
</dbReference>
<dbReference type="Proteomes" id="UP000199012">
    <property type="component" value="Unassembled WGS sequence"/>
</dbReference>
<evidence type="ECO:0000259" key="3">
    <source>
        <dbReference type="PROSITE" id="PS50887"/>
    </source>
</evidence>
<name>A0A1I0YEW2_9CELL</name>
<feature type="domain" description="GGDEF" evidence="3">
    <location>
        <begin position="211"/>
        <end position="332"/>
    </location>
</feature>
<evidence type="ECO:0000313" key="4">
    <source>
        <dbReference type="EMBL" id="SFB11732.1"/>
    </source>
</evidence>
<dbReference type="CDD" id="cd01948">
    <property type="entry name" value="EAL"/>
    <property type="match status" value="1"/>
</dbReference>
<dbReference type="InterPro" id="IPR035919">
    <property type="entry name" value="EAL_sf"/>
</dbReference>
<dbReference type="STRING" id="988821.SAMN05421867_107111"/>
<evidence type="ECO:0000313" key="5">
    <source>
        <dbReference type="Proteomes" id="UP000199012"/>
    </source>
</evidence>
<evidence type="ECO:0000259" key="2">
    <source>
        <dbReference type="PROSITE" id="PS50883"/>
    </source>
</evidence>
<evidence type="ECO:0000256" key="1">
    <source>
        <dbReference type="SAM" id="Phobius"/>
    </source>
</evidence>
<feature type="transmembrane region" description="Helical" evidence="1">
    <location>
        <begin position="118"/>
        <end position="136"/>
    </location>
</feature>
<dbReference type="Gene3D" id="3.20.20.450">
    <property type="entry name" value="EAL domain"/>
    <property type="match status" value="1"/>
</dbReference>
<dbReference type="PROSITE" id="PS50887">
    <property type="entry name" value="GGDEF"/>
    <property type="match status" value="1"/>
</dbReference>
<keyword evidence="1" id="KW-0472">Membrane</keyword>
<dbReference type="Gene3D" id="3.30.70.270">
    <property type="match status" value="1"/>
</dbReference>
<dbReference type="SUPFAM" id="SSF55073">
    <property type="entry name" value="Nucleotide cyclase"/>
    <property type="match status" value="1"/>
</dbReference>
<dbReference type="PANTHER" id="PTHR33121">
    <property type="entry name" value="CYCLIC DI-GMP PHOSPHODIESTERASE PDEF"/>
    <property type="match status" value="1"/>
</dbReference>